<protein>
    <submittedName>
        <fullName evidence="2">Uncharacterized protein</fullName>
    </submittedName>
</protein>
<dbReference type="EMBL" id="KQ947425">
    <property type="protein sequence ID" value="KUJ12024.1"/>
    <property type="molecule type" value="Genomic_DNA"/>
</dbReference>
<sequence length="744" mass="80811">MDGLPQYQKVPLHGVSAVSLVPRPSSRDQHKARKTTVLEKVGTWNSIIIFIGSVIMFGVLSFLWFLWTSNEHNPFWRWLVLNGFLQRAVTLSSAVLRTIITFQASLCTSMIAASLMELSNGFNLLHAASISIKRYNGGLPVLLLQSGIFDRRTWYLLTITILLSSTTIASYFLSTGLVADLGIAPIIGNPVAGTNAYSTNFTKALVLRDYEPDFSIYTPSTYPAFAEYSEPASNIQGIDDTGRVMRAILPISSATTREALSNYTGQGTLLNSHVVCMKPTLENFTLVTGGGVSQTDPLYVRGYVSVGSTIPSGLNFYNYSSSDTAFPATPTSFISFTCSLAKLMNHHINGTEYPISMCVAGNYFGNETIGGGGGEGTTRSPTLGLQATTFLKDDILMDPLSYILVNYTGAAPASYGRKLYTNWTDVSSSDSSWTTLQNVNNFTSELESISLTYCFTNFGSIDTNISVSSTTNRTEPELQGLSSGTNLNADEVLRQLNASGTNLTLEERGVLALNYSNWTGLTLGSQYDTSINSSVTQILGGTYGLGMVYQSNFLSPVQTTWALCTYCAIGKESVGDTNTTGISGALSSIFQSSLQQSGSTANALSAVLTVMNMVQYYTRLQQADIVGNSSTTLIEQQLQPVHRTGLITVTAAIAVHLLIVTVVSSIFLSFTKFSFIGESWHTLAQLQSRDVMPVLQATNTMRDGEVEIWLQERHVSEEKMTLVGRDDEGAHVRRRRVGAPISMI</sequence>
<dbReference type="OrthoDB" id="5428040at2759"/>
<evidence type="ECO:0000313" key="3">
    <source>
        <dbReference type="Proteomes" id="UP000070700"/>
    </source>
</evidence>
<keyword evidence="3" id="KW-1185">Reference proteome</keyword>
<dbReference type="GeneID" id="28825445"/>
<organism evidence="2 3">
    <name type="scientific">Mollisia scopiformis</name>
    <name type="common">Conifer needle endophyte fungus</name>
    <name type="synonym">Phialocephala scopiformis</name>
    <dbReference type="NCBI Taxonomy" id="149040"/>
    <lineage>
        <taxon>Eukaryota</taxon>
        <taxon>Fungi</taxon>
        <taxon>Dikarya</taxon>
        <taxon>Ascomycota</taxon>
        <taxon>Pezizomycotina</taxon>
        <taxon>Leotiomycetes</taxon>
        <taxon>Helotiales</taxon>
        <taxon>Mollisiaceae</taxon>
        <taxon>Mollisia</taxon>
    </lineage>
</organism>
<proteinExistence type="predicted"/>
<evidence type="ECO:0000313" key="2">
    <source>
        <dbReference type="EMBL" id="KUJ12024.1"/>
    </source>
</evidence>
<name>A0A194WWG8_MOLSC</name>
<feature type="transmembrane region" description="Helical" evidence="1">
    <location>
        <begin position="154"/>
        <end position="173"/>
    </location>
</feature>
<dbReference type="Proteomes" id="UP000070700">
    <property type="component" value="Unassembled WGS sequence"/>
</dbReference>
<dbReference type="RefSeq" id="XP_018066379.1">
    <property type="nucleotide sequence ID" value="XM_018215719.1"/>
</dbReference>
<keyword evidence="1" id="KW-1133">Transmembrane helix</keyword>
<dbReference type="KEGG" id="psco:LY89DRAFT_688497"/>
<accession>A0A194WWG8</accession>
<keyword evidence="1" id="KW-0472">Membrane</keyword>
<dbReference type="AlphaFoldDB" id="A0A194WWG8"/>
<feature type="transmembrane region" description="Helical" evidence="1">
    <location>
        <begin position="47"/>
        <end position="67"/>
    </location>
</feature>
<dbReference type="InParanoid" id="A0A194WWG8"/>
<evidence type="ECO:0000256" key="1">
    <source>
        <dbReference type="SAM" id="Phobius"/>
    </source>
</evidence>
<keyword evidence="1" id="KW-0812">Transmembrane</keyword>
<feature type="transmembrane region" description="Helical" evidence="1">
    <location>
        <begin position="646"/>
        <end position="670"/>
    </location>
</feature>
<gene>
    <name evidence="2" type="ORF">LY89DRAFT_688497</name>
</gene>
<reference evidence="2 3" key="1">
    <citation type="submission" date="2015-10" db="EMBL/GenBank/DDBJ databases">
        <title>Full genome of DAOMC 229536 Phialocephala scopiformis, a fungal endophyte of spruce producing the potent anti-insectan compound rugulosin.</title>
        <authorList>
            <consortium name="DOE Joint Genome Institute"/>
            <person name="Walker A.K."/>
            <person name="Frasz S.L."/>
            <person name="Seifert K.A."/>
            <person name="Miller J.D."/>
            <person name="Mondo S.J."/>
            <person name="Labutti K."/>
            <person name="Lipzen A."/>
            <person name="Dockter R."/>
            <person name="Kennedy M."/>
            <person name="Grigoriev I.V."/>
            <person name="Spatafora J.W."/>
        </authorList>
    </citation>
    <scope>NUCLEOTIDE SEQUENCE [LARGE SCALE GENOMIC DNA]</scope>
    <source>
        <strain evidence="2 3">CBS 120377</strain>
    </source>
</reference>